<gene>
    <name evidence="2" type="primary">Dsim\GD18687</name>
    <name evidence="2" type="ORF">Dsim_GD18687</name>
</gene>
<accession>B4QV89</accession>
<dbReference type="OrthoDB" id="8070558at2759"/>
<evidence type="ECO:0000256" key="1">
    <source>
        <dbReference type="SAM" id="MobiDB-lite"/>
    </source>
</evidence>
<sequence length="244" mass="27140">MEVDSSDNDEEEKTDKVEAKSNRSLYEIYLASGAKQKKPKRLAAQAPSKPLVTMGSESETITTKSSKQPPVLKKDVKRLQAARQAVSHAVNLLAPPKASDAEPRTLSRKLSPQPPLVDKKSGKQKKKGKKQKPQEASPLKSSDEENHGHRIRTNAGYVTVVDEPPNKVPKIELIKTSSGMVRVEPCTPKQKYFRELPPTPKMHGFREEPGPSGMSRKRAKHPAQHNSAKQAALRFKEQIFARRS</sequence>
<feature type="region of interest" description="Disordered" evidence="1">
    <location>
        <begin position="1"/>
        <end position="22"/>
    </location>
</feature>
<evidence type="ECO:0000313" key="2">
    <source>
        <dbReference type="EMBL" id="EDX13495.1"/>
    </source>
</evidence>
<feature type="compositionally biased region" description="Low complexity" evidence="1">
    <location>
        <begin position="56"/>
        <end position="67"/>
    </location>
</feature>
<name>B4QV89_DROSI</name>
<evidence type="ECO:0000313" key="3">
    <source>
        <dbReference type="Proteomes" id="UP000000304"/>
    </source>
</evidence>
<proteinExistence type="predicted"/>
<feature type="region of interest" description="Disordered" evidence="1">
    <location>
        <begin position="34"/>
        <end position="162"/>
    </location>
</feature>
<dbReference type="Proteomes" id="UP000000304">
    <property type="component" value="Chromosome 3R"/>
</dbReference>
<feature type="compositionally biased region" description="Acidic residues" evidence="1">
    <location>
        <begin position="1"/>
        <end position="12"/>
    </location>
</feature>
<dbReference type="Bgee" id="FBgn0190208">
    <property type="expression patterns" value="Expressed in embryo and 3 other cell types or tissues"/>
</dbReference>
<organism evidence="2 3">
    <name type="scientific">Drosophila simulans</name>
    <name type="common">Fruit fly</name>
    <dbReference type="NCBI Taxonomy" id="7240"/>
    <lineage>
        <taxon>Eukaryota</taxon>
        <taxon>Metazoa</taxon>
        <taxon>Ecdysozoa</taxon>
        <taxon>Arthropoda</taxon>
        <taxon>Hexapoda</taxon>
        <taxon>Insecta</taxon>
        <taxon>Pterygota</taxon>
        <taxon>Neoptera</taxon>
        <taxon>Endopterygota</taxon>
        <taxon>Diptera</taxon>
        <taxon>Brachycera</taxon>
        <taxon>Muscomorpha</taxon>
        <taxon>Ephydroidea</taxon>
        <taxon>Drosophilidae</taxon>
        <taxon>Drosophila</taxon>
        <taxon>Sophophora</taxon>
    </lineage>
</organism>
<dbReference type="HOGENOM" id="CLU_1139046_0_0_1"/>
<reference evidence="2 3" key="1">
    <citation type="journal article" date="2007" name="Nature">
        <title>Evolution of genes and genomes on the Drosophila phylogeny.</title>
        <authorList>
            <consortium name="Drosophila 12 Genomes Consortium"/>
            <person name="Clark A.G."/>
            <person name="Eisen M.B."/>
            <person name="Smith D.R."/>
            <person name="Bergman C.M."/>
            <person name="Oliver B."/>
            <person name="Markow T.A."/>
            <person name="Kaufman T.C."/>
            <person name="Kellis M."/>
            <person name="Gelbart W."/>
            <person name="Iyer V.N."/>
            <person name="Pollard D.A."/>
            <person name="Sackton T.B."/>
            <person name="Larracuente A.M."/>
            <person name="Singh N.D."/>
            <person name="Abad J.P."/>
            <person name="Abt D.N."/>
            <person name="Adryan B."/>
            <person name="Aguade M."/>
            <person name="Akashi H."/>
            <person name="Anderson W.W."/>
            <person name="Aquadro C.F."/>
            <person name="Ardell D.H."/>
            <person name="Arguello R."/>
            <person name="Artieri C.G."/>
            <person name="Barbash D.A."/>
            <person name="Barker D."/>
            <person name="Barsanti P."/>
            <person name="Batterham P."/>
            <person name="Batzoglou S."/>
            <person name="Begun D."/>
            <person name="Bhutkar A."/>
            <person name="Blanco E."/>
            <person name="Bosak S.A."/>
            <person name="Bradley R.K."/>
            <person name="Brand A.D."/>
            <person name="Brent M.R."/>
            <person name="Brooks A.N."/>
            <person name="Brown R.H."/>
            <person name="Butlin R.K."/>
            <person name="Caggese C."/>
            <person name="Calvi B.R."/>
            <person name="Bernardo de Carvalho A."/>
            <person name="Caspi A."/>
            <person name="Castrezana S."/>
            <person name="Celniker S.E."/>
            <person name="Chang J.L."/>
            <person name="Chapple C."/>
            <person name="Chatterji S."/>
            <person name="Chinwalla A."/>
            <person name="Civetta A."/>
            <person name="Clifton S.W."/>
            <person name="Comeron J.M."/>
            <person name="Costello J.C."/>
            <person name="Coyne J.A."/>
            <person name="Daub J."/>
            <person name="David R.G."/>
            <person name="Delcher A.L."/>
            <person name="Delehaunty K."/>
            <person name="Do C.B."/>
            <person name="Ebling H."/>
            <person name="Edwards K."/>
            <person name="Eickbush T."/>
            <person name="Evans J.D."/>
            <person name="Filipski A."/>
            <person name="Findeiss S."/>
            <person name="Freyhult E."/>
            <person name="Fulton L."/>
            <person name="Fulton R."/>
            <person name="Garcia A.C."/>
            <person name="Gardiner A."/>
            <person name="Garfield D.A."/>
            <person name="Garvin B.E."/>
            <person name="Gibson G."/>
            <person name="Gilbert D."/>
            <person name="Gnerre S."/>
            <person name="Godfrey J."/>
            <person name="Good R."/>
            <person name="Gotea V."/>
            <person name="Gravely B."/>
            <person name="Greenberg A.J."/>
            <person name="Griffiths-Jones S."/>
            <person name="Gross S."/>
            <person name="Guigo R."/>
            <person name="Gustafson E.A."/>
            <person name="Haerty W."/>
            <person name="Hahn M.W."/>
            <person name="Halligan D.L."/>
            <person name="Halpern A.L."/>
            <person name="Halter G.M."/>
            <person name="Han M.V."/>
            <person name="Heger A."/>
            <person name="Hillier L."/>
            <person name="Hinrichs A.S."/>
            <person name="Holmes I."/>
            <person name="Hoskins R.A."/>
            <person name="Hubisz M.J."/>
            <person name="Hultmark D."/>
            <person name="Huntley M.A."/>
            <person name="Jaffe D.B."/>
            <person name="Jagadeeshan S."/>
            <person name="Jeck W.R."/>
            <person name="Johnson J."/>
            <person name="Jones C.D."/>
            <person name="Jordan W.C."/>
            <person name="Karpen G.H."/>
            <person name="Kataoka E."/>
            <person name="Keightley P.D."/>
            <person name="Kheradpour P."/>
            <person name="Kirkness E.F."/>
            <person name="Koerich L.B."/>
            <person name="Kristiansen K."/>
            <person name="Kudrna D."/>
            <person name="Kulathinal R.J."/>
            <person name="Kumar S."/>
            <person name="Kwok R."/>
            <person name="Lander E."/>
            <person name="Langley C.H."/>
            <person name="Lapoint R."/>
            <person name="Lazzaro B.P."/>
            <person name="Lee S.J."/>
            <person name="Levesque L."/>
            <person name="Li R."/>
            <person name="Lin C.F."/>
            <person name="Lin M.F."/>
            <person name="Lindblad-Toh K."/>
            <person name="Llopart A."/>
            <person name="Long M."/>
            <person name="Low L."/>
            <person name="Lozovsky E."/>
            <person name="Lu J."/>
            <person name="Luo M."/>
            <person name="Machado C.A."/>
            <person name="Makalowski W."/>
            <person name="Marzo M."/>
            <person name="Matsuda M."/>
            <person name="Matzkin L."/>
            <person name="McAllister B."/>
            <person name="McBride C.S."/>
            <person name="McKernan B."/>
            <person name="McKernan K."/>
            <person name="Mendez-Lago M."/>
            <person name="Minx P."/>
            <person name="Mollenhauer M.U."/>
            <person name="Montooth K."/>
            <person name="Mount S.M."/>
            <person name="Mu X."/>
            <person name="Myers E."/>
            <person name="Negre B."/>
            <person name="Newfeld S."/>
            <person name="Nielsen R."/>
            <person name="Noor M.A."/>
            <person name="O'Grady P."/>
            <person name="Pachter L."/>
            <person name="Papaceit M."/>
            <person name="Parisi M.J."/>
            <person name="Parisi M."/>
            <person name="Parts L."/>
            <person name="Pedersen J.S."/>
            <person name="Pesole G."/>
            <person name="Phillippy A.M."/>
            <person name="Ponting C.P."/>
            <person name="Pop M."/>
            <person name="Porcelli D."/>
            <person name="Powell J.R."/>
            <person name="Prohaska S."/>
            <person name="Pruitt K."/>
            <person name="Puig M."/>
            <person name="Quesneville H."/>
            <person name="Ram K.R."/>
            <person name="Rand D."/>
            <person name="Rasmussen M.D."/>
            <person name="Reed L.K."/>
            <person name="Reenan R."/>
            <person name="Reily A."/>
            <person name="Remington K.A."/>
            <person name="Rieger T.T."/>
            <person name="Ritchie M.G."/>
            <person name="Robin C."/>
            <person name="Rogers Y.H."/>
            <person name="Rohde C."/>
            <person name="Rozas J."/>
            <person name="Rubenfield M.J."/>
            <person name="Ruiz A."/>
            <person name="Russo S."/>
            <person name="Salzberg S.L."/>
            <person name="Sanchez-Gracia A."/>
            <person name="Saranga D.J."/>
            <person name="Sato H."/>
            <person name="Schaeffer S.W."/>
            <person name="Schatz M.C."/>
            <person name="Schlenke T."/>
            <person name="Schwartz R."/>
            <person name="Segarra C."/>
            <person name="Singh R.S."/>
            <person name="Sirot L."/>
            <person name="Sirota M."/>
            <person name="Sisneros N.B."/>
            <person name="Smith C.D."/>
            <person name="Smith T.F."/>
            <person name="Spieth J."/>
            <person name="Stage D.E."/>
            <person name="Stark A."/>
            <person name="Stephan W."/>
            <person name="Strausberg R.L."/>
            <person name="Strempel S."/>
            <person name="Sturgill D."/>
            <person name="Sutton G."/>
            <person name="Sutton G.G."/>
            <person name="Tao W."/>
            <person name="Teichmann S."/>
            <person name="Tobari Y.N."/>
            <person name="Tomimura Y."/>
            <person name="Tsolas J.M."/>
            <person name="Valente V.L."/>
            <person name="Venter E."/>
            <person name="Venter J.C."/>
            <person name="Vicario S."/>
            <person name="Vieira F.G."/>
            <person name="Vilella A.J."/>
            <person name="Villasante A."/>
            <person name="Walenz B."/>
            <person name="Wang J."/>
            <person name="Wasserman M."/>
            <person name="Watts T."/>
            <person name="Wilson D."/>
            <person name="Wilson R.K."/>
            <person name="Wing R.A."/>
            <person name="Wolfner M.F."/>
            <person name="Wong A."/>
            <person name="Wong G.K."/>
            <person name="Wu C.I."/>
            <person name="Wu G."/>
            <person name="Yamamoto D."/>
            <person name="Yang H.P."/>
            <person name="Yang S.P."/>
            <person name="Yorke J.A."/>
            <person name="Yoshida K."/>
            <person name="Zdobnov E."/>
            <person name="Zhang P."/>
            <person name="Zhang Y."/>
            <person name="Zimin A.V."/>
            <person name="Baldwin J."/>
            <person name="Abdouelleil A."/>
            <person name="Abdulkadir J."/>
            <person name="Abebe A."/>
            <person name="Abera B."/>
            <person name="Abreu J."/>
            <person name="Acer S.C."/>
            <person name="Aftuck L."/>
            <person name="Alexander A."/>
            <person name="An P."/>
            <person name="Anderson E."/>
            <person name="Anderson S."/>
            <person name="Arachi H."/>
            <person name="Azer M."/>
            <person name="Bachantsang P."/>
            <person name="Barry A."/>
            <person name="Bayul T."/>
            <person name="Berlin A."/>
            <person name="Bessette D."/>
            <person name="Bloom T."/>
            <person name="Blye J."/>
            <person name="Boguslavskiy L."/>
            <person name="Bonnet C."/>
            <person name="Boukhgalter B."/>
            <person name="Bourzgui I."/>
            <person name="Brown A."/>
            <person name="Cahill P."/>
            <person name="Channer S."/>
            <person name="Cheshatsang Y."/>
            <person name="Chuda L."/>
            <person name="Citroen M."/>
            <person name="Collymore A."/>
            <person name="Cooke P."/>
            <person name="Costello M."/>
            <person name="D'Aco K."/>
            <person name="Daza R."/>
            <person name="De Haan G."/>
            <person name="DeGray S."/>
            <person name="DeMaso C."/>
            <person name="Dhargay N."/>
            <person name="Dooley K."/>
            <person name="Dooley E."/>
            <person name="Doricent M."/>
            <person name="Dorje P."/>
            <person name="Dorjee K."/>
            <person name="Dupes A."/>
            <person name="Elong R."/>
            <person name="Falk J."/>
            <person name="Farina A."/>
            <person name="Faro S."/>
            <person name="Ferguson D."/>
            <person name="Fisher S."/>
            <person name="Foley C.D."/>
            <person name="Franke A."/>
            <person name="Friedrich D."/>
            <person name="Gadbois L."/>
            <person name="Gearin G."/>
            <person name="Gearin C.R."/>
            <person name="Giannoukos G."/>
            <person name="Goode T."/>
            <person name="Graham J."/>
            <person name="Grandbois E."/>
            <person name="Grewal S."/>
            <person name="Gyaltsen K."/>
            <person name="Hafez N."/>
            <person name="Hagos B."/>
            <person name="Hall J."/>
            <person name="Henson C."/>
            <person name="Hollinger A."/>
            <person name="Honan T."/>
            <person name="Huard M.D."/>
            <person name="Hughes L."/>
            <person name="Hurhula B."/>
            <person name="Husby M.E."/>
            <person name="Kamat A."/>
            <person name="Kanga B."/>
            <person name="Kashin S."/>
            <person name="Khazanovich D."/>
            <person name="Kisner P."/>
            <person name="Lance K."/>
            <person name="Lara M."/>
            <person name="Lee W."/>
            <person name="Lennon N."/>
            <person name="Letendre F."/>
            <person name="LeVine R."/>
            <person name="Lipovsky A."/>
            <person name="Liu X."/>
            <person name="Liu J."/>
            <person name="Liu S."/>
            <person name="Lokyitsang T."/>
            <person name="Lokyitsang Y."/>
            <person name="Lubonja R."/>
            <person name="Lui A."/>
            <person name="MacDonald P."/>
            <person name="Magnisalis V."/>
            <person name="Maru K."/>
            <person name="Matthews C."/>
            <person name="McCusker W."/>
            <person name="McDonough S."/>
            <person name="Mehta T."/>
            <person name="Meldrim J."/>
            <person name="Meneus L."/>
            <person name="Mihai O."/>
            <person name="Mihalev A."/>
            <person name="Mihova T."/>
            <person name="Mittelman R."/>
            <person name="Mlenga V."/>
            <person name="Montmayeur A."/>
            <person name="Mulrain L."/>
            <person name="Navidi A."/>
            <person name="Naylor J."/>
            <person name="Negash T."/>
            <person name="Nguyen T."/>
            <person name="Nguyen N."/>
            <person name="Nicol R."/>
            <person name="Norbu C."/>
            <person name="Norbu N."/>
            <person name="Novod N."/>
            <person name="O'Neill B."/>
            <person name="Osman S."/>
            <person name="Markiewicz E."/>
            <person name="Oyono O.L."/>
            <person name="Patti C."/>
            <person name="Phunkhang P."/>
            <person name="Pierre F."/>
            <person name="Priest M."/>
            <person name="Raghuraman S."/>
            <person name="Rege F."/>
            <person name="Reyes R."/>
            <person name="Rise C."/>
            <person name="Rogov P."/>
            <person name="Ross K."/>
            <person name="Ryan E."/>
            <person name="Settipalli S."/>
            <person name="Shea T."/>
            <person name="Sherpa N."/>
            <person name="Shi L."/>
            <person name="Shih D."/>
            <person name="Sparrow T."/>
            <person name="Spaulding J."/>
            <person name="Stalker J."/>
            <person name="Stange-Thomann N."/>
            <person name="Stavropoulos S."/>
            <person name="Stone C."/>
            <person name="Strader C."/>
            <person name="Tesfaye S."/>
            <person name="Thomson T."/>
            <person name="Thoulutsang Y."/>
            <person name="Thoulutsang D."/>
            <person name="Topham K."/>
            <person name="Topping I."/>
            <person name="Tsamla T."/>
            <person name="Vassiliev H."/>
            <person name="Vo A."/>
            <person name="Wangchuk T."/>
            <person name="Wangdi T."/>
            <person name="Weiand M."/>
            <person name="Wilkinson J."/>
            <person name="Wilson A."/>
            <person name="Yadav S."/>
            <person name="Young G."/>
            <person name="Yu Q."/>
            <person name="Zembek L."/>
            <person name="Zhong D."/>
            <person name="Zimmer A."/>
            <person name="Zwirko Z."/>
            <person name="Jaffe D.B."/>
            <person name="Alvarez P."/>
            <person name="Brockman W."/>
            <person name="Butler J."/>
            <person name="Chin C."/>
            <person name="Gnerre S."/>
            <person name="Grabherr M."/>
            <person name="Kleber M."/>
            <person name="Mauceli E."/>
            <person name="MacCallum I."/>
        </authorList>
    </citation>
    <scope>NUCLEOTIDE SEQUENCE [LARGE SCALE GENOMIC DNA]</scope>
    <source>
        <strain evidence="3">white501</strain>
    </source>
</reference>
<feature type="region of interest" description="Disordered" evidence="1">
    <location>
        <begin position="191"/>
        <end position="232"/>
    </location>
</feature>
<feature type="compositionally biased region" description="Basic residues" evidence="1">
    <location>
        <begin position="122"/>
        <end position="131"/>
    </location>
</feature>
<keyword evidence="3" id="KW-1185">Reference proteome</keyword>
<dbReference type="EMBL" id="CM000364">
    <property type="protein sequence ID" value="EDX13495.1"/>
    <property type="molecule type" value="Genomic_DNA"/>
</dbReference>
<dbReference type="AlphaFoldDB" id="B4QV89"/>
<protein>
    <submittedName>
        <fullName evidence="2">GD18687</fullName>
    </submittedName>
</protein>